<dbReference type="PATRIC" id="fig|1133568.3.peg.1194"/>
<sequence>MIIIKYNIFWRFIVYEKFCNSFCFLLSLSLYSQYDLKYAGKIEVLRDGKSSSFSNKVYDGDTIKTSKNAFAEIKIKNKYYYLSENTSLSIKNGEINLVNGVYYTRANQFNSINDFKSYDKDLKVYVDPYPFYAGKVSTIYVTSKDDVKIKNAKLMGSARPIVKFFELKDASDKMKVYKSVFGIYVGSQDKKYQFQSNVELKDKTIATVALDIDLDFTPPPPKPKQIQGVTTTMKNIISNPQKSKEERELLNGKIYISYTPTNYADSVYIMPAQGRYSSGFGAFRGYTKDYARYHQGFDIANTNGTPIIAANNGVVRVSRELFVRGNCVVIDHGQGVYSSYFHMSKLIAKEGQYVKKGDIIGLIGSTGMSTGPHCHWEMRAGNMTFDPLSILDKPTKFNVKVLTELK</sequence>
<proteinExistence type="predicted"/>
<dbReference type="KEGG" id="bpj:B2904_orf1197"/>
<gene>
    <name evidence="2" type="ORF">B2904_orf1197</name>
</gene>
<evidence type="ECO:0000313" key="3">
    <source>
        <dbReference type="Proteomes" id="UP000007346"/>
    </source>
</evidence>
<organism evidence="2 3">
    <name type="scientific">Brachyspira pilosicoli B2904</name>
    <dbReference type="NCBI Taxonomy" id="1133568"/>
    <lineage>
        <taxon>Bacteria</taxon>
        <taxon>Pseudomonadati</taxon>
        <taxon>Spirochaetota</taxon>
        <taxon>Spirochaetia</taxon>
        <taxon>Brachyspirales</taxon>
        <taxon>Brachyspiraceae</taxon>
        <taxon>Brachyspira</taxon>
    </lineage>
</organism>
<feature type="domain" description="M23ase beta-sheet core" evidence="1">
    <location>
        <begin position="293"/>
        <end position="387"/>
    </location>
</feature>
<dbReference type="InterPro" id="IPR011055">
    <property type="entry name" value="Dup_hybrid_motif"/>
</dbReference>
<dbReference type="Pfam" id="PF01551">
    <property type="entry name" value="Peptidase_M23"/>
    <property type="match status" value="1"/>
</dbReference>
<accession>J9UF81</accession>
<protein>
    <submittedName>
        <fullName evidence="2">Metalloendopeptidase-like membrane protein</fullName>
    </submittedName>
</protein>
<reference evidence="2 3" key="1">
    <citation type="journal article" date="2012" name="BMC Genomics">
        <title>Comparative genomics of Brachyspira pilosicoli strains: genome rearrangements, reductions and correlation of genetic compliment with phenotypic diversity.</title>
        <authorList>
            <person name="Mappley L.J."/>
            <person name="Black M.L."/>
            <person name="Abuoun M."/>
            <person name="Darby A.C."/>
            <person name="Woodward M.J."/>
            <person name="Parkhill J."/>
            <person name="Turner A.K."/>
            <person name="Bellgard M.I."/>
            <person name="La T."/>
            <person name="Phillips N.D."/>
            <person name="La Ragione R.M."/>
            <person name="Hampson D.J."/>
        </authorList>
    </citation>
    <scope>NUCLEOTIDE SEQUENCE [LARGE SCALE GENOMIC DNA]</scope>
    <source>
        <strain evidence="2">B2904</strain>
    </source>
</reference>
<evidence type="ECO:0000313" key="2">
    <source>
        <dbReference type="EMBL" id="AFR70536.1"/>
    </source>
</evidence>
<dbReference type="SUPFAM" id="SSF51261">
    <property type="entry name" value="Duplicated hybrid motif"/>
    <property type="match status" value="1"/>
</dbReference>
<dbReference type="AlphaFoldDB" id="J9UF81"/>
<dbReference type="InterPro" id="IPR016047">
    <property type="entry name" value="M23ase_b-sheet_dom"/>
</dbReference>
<dbReference type="InterPro" id="IPR050570">
    <property type="entry name" value="Cell_wall_metabolism_enzyme"/>
</dbReference>
<dbReference type="HOGENOM" id="CLU_677352_0_0_12"/>
<dbReference type="PANTHER" id="PTHR21666:SF270">
    <property type="entry name" value="MUREIN HYDROLASE ACTIVATOR ENVC"/>
    <property type="match status" value="1"/>
</dbReference>
<dbReference type="GO" id="GO:0004222">
    <property type="term" value="F:metalloendopeptidase activity"/>
    <property type="evidence" value="ECO:0007669"/>
    <property type="project" value="TreeGrafter"/>
</dbReference>
<dbReference type="Gene3D" id="2.70.70.10">
    <property type="entry name" value="Glucose Permease (Domain IIA)"/>
    <property type="match status" value="1"/>
</dbReference>
<dbReference type="CDD" id="cd12797">
    <property type="entry name" value="M23_peptidase"/>
    <property type="match status" value="1"/>
</dbReference>
<dbReference type="PANTHER" id="PTHR21666">
    <property type="entry name" value="PEPTIDASE-RELATED"/>
    <property type="match status" value="1"/>
</dbReference>
<dbReference type="EMBL" id="CP003490">
    <property type="protein sequence ID" value="AFR70536.1"/>
    <property type="molecule type" value="Genomic_DNA"/>
</dbReference>
<evidence type="ECO:0000259" key="1">
    <source>
        <dbReference type="Pfam" id="PF01551"/>
    </source>
</evidence>
<name>J9UF81_BRAPL</name>
<dbReference type="Proteomes" id="UP000007346">
    <property type="component" value="Chromosome"/>
</dbReference>